<accession>A0A098THF7</accession>
<dbReference type="RefSeq" id="WP_036536650.1">
    <property type="nucleotide sequence ID" value="NZ_JJML01000073.1"/>
</dbReference>
<protein>
    <submittedName>
        <fullName evidence="1">Cytochrome D ubiquinol oxidase subunit II</fullName>
    </submittedName>
</protein>
<dbReference type="InterPro" id="IPR052341">
    <property type="entry name" value="LOG_family_nucleotidases"/>
</dbReference>
<dbReference type="PANTHER" id="PTHR43393">
    <property type="entry name" value="CYTOKININ RIBOSIDE 5'-MONOPHOSPHATE PHOSPHORIBOHYDROLASE"/>
    <property type="match status" value="1"/>
</dbReference>
<dbReference type="PANTHER" id="PTHR43393:SF2">
    <property type="entry name" value="CYTOKININ RIBOSIDE 5'-MONOPHOSPHATE PHOSPHORIBOHYDROLASE"/>
    <property type="match status" value="1"/>
</dbReference>
<dbReference type="SUPFAM" id="SSF102405">
    <property type="entry name" value="MCP/YpsA-like"/>
    <property type="match status" value="1"/>
</dbReference>
<dbReference type="OrthoDB" id="9801098at2"/>
<evidence type="ECO:0000313" key="1">
    <source>
        <dbReference type="EMBL" id="KGF71466.1"/>
    </source>
</evidence>
<keyword evidence="2" id="KW-1185">Reference proteome</keyword>
<name>A0A098THF7_9CYAN</name>
<dbReference type="EMBL" id="JJML01000073">
    <property type="protein sequence ID" value="KGF71466.1"/>
    <property type="molecule type" value="Genomic_DNA"/>
</dbReference>
<comment type="caution">
    <text evidence="1">The sequence shown here is derived from an EMBL/GenBank/DDBJ whole genome shotgun (WGS) entry which is preliminary data.</text>
</comment>
<dbReference type="GO" id="GO:0005829">
    <property type="term" value="C:cytosol"/>
    <property type="evidence" value="ECO:0007669"/>
    <property type="project" value="TreeGrafter"/>
</dbReference>
<dbReference type="Gene3D" id="3.40.50.450">
    <property type="match status" value="1"/>
</dbReference>
<dbReference type="Proteomes" id="UP000030170">
    <property type="component" value="Unassembled WGS sequence"/>
</dbReference>
<dbReference type="STRING" id="1497020.DO97_19355"/>
<evidence type="ECO:0000313" key="2">
    <source>
        <dbReference type="Proteomes" id="UP000030170"/>
    </source>
</evidence>
<sequence>MVSSFPPTAADFFQEDIEMLLEQLASLPHGDLVRQALGTIARIARAEIDRLDWKILNACLQDMEGAFQAFYPYRHIRKIAIFGSARIEPETPEYQLAAEFAHYATQQGFMVMTGAGGGIMQAANHGAGPGNSFGLSIQLPYEPDANPYIRDDPKLIAFKYFFTRKLFFLRESDALVLFPGGFGTQDEAFECLTLSQSGKSAPVPLVLVDRPGGTYWQGWNAYIHEHLLARKLISPADMSLYTLTDDLAVACGAITNFYRLYHSSRYVGDQLVIRLKSELPDAAVDQLNQDFGDILLQGRIEKSVALPQESRDETTDLPRLILSFDQRSLGRLYQLIAAINRLAIPSADVCQHPELK</sequence>
<reference evidence="1 2" key="1">
    <citation type="journal article" date="2014" name="Mol. Ecol.">
        <title>Evolution of Synechococcus.</title>
        <authorList>
            <person name="Dvorak P."/>
            <person name="Casamatta D."/>
            <person name="Hasler P."/>
            <person name="Poulickova A."/>
            <person name="Ondrej V."/>
            <person name="Sanges R."/>
        </authorList>
    </citation>
    <scope>NUCLEOTIDE SEQUENCE [LARGE SCALE GENOMIC DNA]</scope>
    <source>
        <strain evidence="1 2">CAUP A 1101</strain>
    </source>
</reference>
<gene>
    <name evidence="1" type="ORF">DO97_19355</name>
</gene>
<proteinExistence type="predicted"/>
<dbReference type="Pfam" id="PF03641">
    <property type="entry name" value="Lysine_decarbox"/>
    <property type="match status" value="1"/>
</dbReference>
<organism evidence="1 2">
    <name type="scientific">Neosynechococcus sphagnicola sy1</name>
    <dbReference type="NCBI Taxonomy" id="1497020"/>
    <lineage>
        <taxon>Bacteria</taxon>
        <taxon>Bacillati</taxon>
        <taxon>Cyanobacteriota</taxon>
        <taxon>Cyanophyceae</taxon>
        <taxon>Neosynechococcales</taxon>
        <taxon>Neosynechococcaceae</taxon>
        <taxon>Neosynechococcus</taxon>
    </lineage>
</organism>
<dbReference type="AlphaFoldDB" id="A0A098THF7"/>
<dbReference type="InterPro" id="IPR031100">
    <property type="entry name" value="LOG_fam"/>
</dbReference>